<evidence type="ECO:0000313" key="1">
    <source>
        <dbReference type="EMBL" id="QDU43491.1"/>
    </source>
</evidence>
<reference evidence="1 2" key="1">
    <citation type="submission" date="2019-02" db="EMBL/GenBank/DDBJ databases">
        <title>Deep-cultivation of Planctomycetes and their phenomic and genomic characterization uncovers novel biology.</title>
        <authorList>
            <person name="Wiegand S."/>
            <person name="Jogler M."/>
            <person name="Boedeker C."/>
            <person name="Pinto D."/>
            <person name="Vollmers J."/>
            <person name="Rivas-Marin E."/>
            <person name="Kohn T."/>
            <person name="Peeters S.H."/>
            <person name="Heuer A."/>
            <person name="Rast P."/>
            <person name="Oberbeckmann S."/>
            <person name="Bunk B."/>
            <person name="Jeske O."/>
            <person name="Meyerdierks A."/>
            <person name="Storesund J.E."/>
            <person name="Kallscheuer N."/>
            <person name="Luecker S."/>
            <person name="Lage O.M."/>
            <person name="Pohl T."/>
            <person name="Merkel B.J."/>
            <person name="Hornburger P."/>
            <person name="Mueller R.-W."/>
            <person name="Bruemmer F."/>
            <person name="Labrenz M."/>
            <person name="Spormann A.M."/>
            <person name="Op den Camp H."/>
            <person name="Overmann J."/>
            <person name="Amann R."/>
            <person name="Jetten M.S.M."/>
            <person name="Mascher T."/>
            <person name="Medema M.H."/>
            <person name="Devos D.P."/>
            <person name="Kaster A.-K."/>
            <person name="Ovreas L."/>
            <person name="Rohde M."/>
            <person name="Galperin M.Y."/>
            <person name="Jogler C."/>
        </authorList>
    </citation>
    <scope>NUCLEOTIDE SEQUENCE [LARGE SCALE GENOMIC DNA]</scope>
    <source>
        <strain evidence="1 2">Mal52</strain>
    </source>
</reference>
<proteinExistence type="predicted"/>
<dbReference type="Proteomes" id="UP000319383">
    <property type="component" value="Chromosome"/>
</dbReference>
<dbReference type="EMBL" id="CP036276">
    <property type="protein sequence ID" value="QDU43491.1"/>
    <property type="molecule type" value="Genomic_DNA"/>
</dbReference>
<protein>
    <submittedName>
        <fullName evidence="1">Uncharacterized protein</fullName>
    </submittedName>
</protein>
<organism evidence="1 2">
    <name type="scientific">Symmachiella dynata</name>
    <dbReference type="NCBI Taxonomy" id="2527995"/>
    <lineage>
        <taxon>Bacteria</taxon>
        <taxon>Pseudomonadati</taxon>
        <taxon>Planctomycetota</taxon>
        <taxon>Planctomycetia</taxon>
        <taxon>Planctomycetales</taxon>
        <taxon>Planctomycetaceae</taxon>
        <taxon>Symmachiella</taxon>
    </lineage>
</organism>
<dbReference type="KEGG" id="sdyn:Mal52_19670"/>
<keyword evidence="2" id="KW-1185">Reference proteome</keyword>
<dbReference type="AlphaFoldDB" id="A0A517ZLZ0"/>
<name>A0A517ZLZ0_9PLAN</name>
<evidence type="ECO:0000313" key="2">
    <source>
        <dbReference type="Proteomes" id="UP000319383"/>
    </source>
</evidence>
<sequence>MASTCPPHGPHNVSTEDTGEARLIVFLISSQQTAFRCEEAIIGWQRLPTAIGVPQAQDAAVSTLLANRLYSFQSGEIAASCGLRPPRLLPQSRLP</sequence>
<accession>A0A517ZLZ0</accession>
<gene>
    <name evidence="1" type="ORF">Mal52_19670</name>
</gene>